<keyword evidence="7" id="KW-1005">Bacterial flagellum biogenesis</keyword>
<keyword evidence="15" id="KW-0282">Flagellum</keyword>
<name>A0A1M4SSM6_9CLOT</name>
<dbReference type="GO" id="GO:0005886">
    <property type="term" value="C:plasma membrane"/>
    <property type="evidence" value="ECO:0007669"/>
    <property type="project" value="UniProtKB-SubCell"/>
</dbReference>
<dbReference type="RefSeq" id="WP_073247648.1">
    <property type="nucleotide sequence ID" value="NZ_FQVG01000002.1"/>
</dbReference>
<dbReference type="GO" id="GO:0005047">
    <property type="term" value="F:signal recognition particle binding"/>
    <property type="evidence" value="ECO:0007669"/>
    <property type="project" value="TreeGrafter"/>
</dbReference>
<keyword evidence="5" id="KW-1003">Cell membrane</keyword>
<keyword evidence="10" id="KW-0472">Membrane</keyword>
<keyword evidence="8" id="KW-0653">Protein transport</keyword>
<evidence type="ECO:0000256" key="5">
    <source>
        <dbReference type="ARBA" id="ARBA00022475"/>
    </source>
</evidence>
<evidence type="ECO:0000313" key="16">
    <source>
        <dbReference type="Proteomes" id="UP000184423"/>
    </source>
</evidence>
<comment type="function">
    <text evidence="12">Necessary for flagellar biosynthesis. May be involved in translocation of the flagellum.</text>
</comment>
<organism evidence="15 16">
    <name type="scientific">Caloramator proteoclasticus DSM 10124</name>
    <dbReference type="NCBI Taxonomy" id="1121262"/>
    <lineage>
        <taxon>Bacteria</taxon>
        <taxon>Bacillati</taxon>
        <taxon>Bacillota</taxon>
        <taxon>Clostridia</taxon>
        <taxon>Eubacteriales</taxon>
        <taxon>Clostridiaceae</taxon>
        <taxon>Caloramator</taxon>
    </lineage>
</organism>
<dbReference type="SMART" id="SM00962">
    <property type="entry name" value="SRP54"/>
    <property type="match status" value="1"/>
</dbReference>
<protein>
    <recommendedName>
        <fullName evidence="3 13">Flagellar biosynthesis protein FlhF</fullName>
    </recommendedName>
</protein>
<reference evidence="16" key="1">
    <citation type="submission" date="2016-11" db="EMBL/GenBank/DDBJ databases">
        <authorList>
            <person name="Varghese N."/>
            <person name="Submissions S."/>
        </authorList>
    </citation>
    <scope>NUCLEOTIDE SEQUENCE [LARGE SCALE GENOMIC DNA]</scope>
    <source>
        <strain evidence="16">DSM 10124</strain>
    </source>
</reference>
<evidence type="ECO:0000256" key="3">
    <source>
        <dbReference type="ARBA" id="ARBA00014919"/>
    </source>
</evidence>
<dbReference type="Gene3D" id="1.20.120.1380">
    <property type="entry name" value="Flagellar FlhF biosynthesis protein, N domain"/>
    <property type="match status" value="1"/>
</dbReference>
<dbReference type="CDD" id="cd17873">
    <property type="entry name" value="FlhF"/>
    <property type="match status" value="1"/>
</dbReference>
<evidence type="ECO:0000256" key="9">
    <source>
        <dbReference type="ARBA" id="ARBA00023134"/>
    </source>
</evidence>
<evidence type="ECO:0000259" key="14">
    <source>
        <dbReference type="SMART" id="SM00962"/>
    </source>
</evidence>
<dbReference type="Pfam" id="PF00448">
    <property type="entry name" value="SRP54"/>
    <property type="match status" value="1"/>
</dbReference>
<gene>
    <name evidence="15" type="ORF">SAMN02746091_00221</name>
</gene>
<keyword evidence="16" id="KW-1185">Reference proteome</keyword>
<dbReference type="InterPro" id="IPR027417">
    <property type="entry name" value="P-loop_NTPase"/>
</dbReference>
<proteinExistence type="inferred from homology"/>
<comment type="similarity">
    <text evidence="2">Belongs to the GTP-binding SRP family.</text>
</comment>
<evidence type="ECO:0000256" key="8">
    <source>
        <dbReference type="ARBA" id="ARBA00022927"/>
    </source>
</evidence>
<accession>A0A1M4SSM6</accession>
<evidence type="ECO:0000256" key="1">
    <source>
        <dbReference type="ARBA" id="ARBA00004413"/>
    </source>
</evidence>
<keyword evidence="15" id="KW-0966">Cell projection</keyword>
<dbReference type="InterPro" id="IPR047040">
    <property type="entry name" value="FlhF__GTPase_dom"/>
</dbReference>
<dbReference type="InterPro" id="IPR020006">
    <property type="entry name" value="FlhF"/>
</dbReference>
<feature type="domain" description="SRP54-type proteins GTP-binding" evidence="14">
    <location>
        <begin position="157"/>
        <end position="348"/>
    </location>
</feature>
<dbReference type="EMBL" id="FQVG01000002">
    <property type="protein sequence ID" value="SHE35181.1"/>
    <property type="molecule type" value="Genomic_DNA"/>
</dbReference>
<evidence type="ECO:0000256" key="11">
    <source>
        <dbReference type="ARBA" id="ARBA00023225"/>
    </source>
</evidence>
<evidence type="ECO:0000256" key="7">
    <source>
        <dbReference type="ARBA" id="ARBA00022795"/>
    </source>
</evidence>
<evidence type="ECO:0000256" key="6">
    <source>
        <dbReference type="ARBA" id="ARBA00022741"/>
    </source>
</evidence>
<dbReference type="GO" id="GO:0003924">
    <property type="term" value="F:GTPase activity"/>
    <property type="evidence" value="ECO:0007669"/>
    <property type="project" value="UniProtKB-UniRule"/>
</dbReference>
<keyword evidence="15" id="KW-0969">Cilium</keyword>
<keyword evidence="9" id="KW-0342">GTP-binding</keyword>
<evidence type="ECO:0000313" key="15">
    <source>
        <dbReference type="EMBL" id="SHE35181.1"/>
    </source>
</evidence>
<sequence length="350" mass="40188">MIIKRYIVDNMNEAMTRIRYELGNDAVIVSQRKIRQKGILGFFKPKKIEVTAAVDDKKQKESTIKTIELEKEIKELKYLIENINNQSIKQTNKQSEVNKNKFKQNLINSGVPEEIATEIIDSIKQKNQGKKMNQKIYQNEFKTFLNTIIKTNKFDDGKIHVFVGPTGVGKTTTIAKLASLFSLYKNKKIGLITVDTYRIGAVEQLKTYAEILGIPFSVIYSINEIKKVLSEMTNCDIILVDTTGRNSKNVMQIQETKRLIQEINPDYVHLVISMITKEKDIKRIVEDYKMLDYNSIVLTKIDETSYYGSILTTIYYANVPVSYITTGQNVPDDIEEAEKEKLINMILEAE</sequence>
<dbReference type="Gene3D" id="3.40.50.300">
    <property type="entry name" value="P-loop containing nucleotide triphosphate hydrolases"/>
    <property type="match status" value="1"/>
</dbReference>
<dbReference type="Proteomes" id="UP000184423">
    <property type="component" value="Unassembled WGS sequence"/>
</dbReference>
<dbReference type="PANTHER" id="PTHR43134">
    <property type="entry name" value="SIGNAL RECOGNITION PARTICLE RECEPTOR SUBUNIT ALPHA"/>
    <property type="match status" value="1"/>
</dbReference>
<dbReference type="AlphaFoldDB" id="A0A1M4SSM6"/>
<keyword evidence="4" id="KW-0813">Transport</keyword>
<evidence type="ECO:0000256" key="10">
    <source>
        <dbReference type="ARBA" id="ARBA00023136"/>
    </source>
</evidence>
<dbReference type="GO" id="GO:0044781">
    <property type="term" value="P:bacterial-type flagellum organization"/>
    <property type="evidence" value="ECO:0007669"/>
    <property type="project" value="UniProtKB-UniRule"/>
</dbReference>
<evidence type="ECO:0000256" key="2">
    <source>
        <dbReference type="ARBA" id="ARBA00008531"/>
    </source>
</evidence>
<keyword evidence="11" id="KW-1006">Bacterial flagellum protein export</keyword>
<dbReference type="InterPro" id="IPR000897">
    <property type="entry name" value="SRP54_GTPase_dom"/>
</dbReference>
<evidence type="ECO:0000256" key="12">
    <source>
        <dbReference type="ARBA" id="ARBA00025337"/>
    </source>
</evidence>
<dbReference type="PANTHER" id="PTHR43134:SF3">
    <property type="entry name" value="FLAGELLAR BIOSYNTHESIS PROTEIN FLHF"/>
    <property type="match status" value="1"/>
</dbReference>
<dbReference type="GO" id="GO:0015031">
    <property type="term" value="P:protein transport"/>
    <property type="evidence" value="ECO:0007669"/>
    <property type="project" value="UniProtKB-KW"/>
</dbReference>
<evidence type="ECO:0000256" key="4">
    <source>
        <dbReference type="ARBA" id="ARBA00022448"/>
    </source>
</evidence>
<comment type="subcellular location">
    <subcellularLocation>
        <location evidence="1">Cell membrane</location>
        <topology evidence="1">Peripheral membrane protein</topology>
        <orientation evidence="1">Cytoplasmic side</orientation>
    </subcellularLocation>
</comment>
<dbReference type="GO" id="GO:0005525">
    <property type="term" value="F:GTP binding"/>
    <property type="evidence" value="ECO:0007669"/>
    <property type="project" value="UniProtKB-UniRule"/>
</dbReference>
<dbReference type="FunFam" id="3.40.50.300:FF:000695">
    <property type="entry name" value="Flagellar biosynthesis regulator FlhF"/>
    <property type="match status" value="1"/>
</dbReference>
<dbReference type="GO" id="GO:0006614">
    <property type="term" value="P:SRP-dependent cotranslational protein targeting to membrane"/>
    <property type="evidence" value="ECO:0007669"/>
    <property type="project" value="UniProtKB-UniRule"/>
</dbReference>
<dbReference type="SUPFAM" id="SSF52540">
    <property type="entry name" value="P-loop containing nucleoside triphosphate hydrolases"/>
    <property type="match status" value="1"/>
</dbReference>
<evidence type="ECO:0000256" key="13">
    <source>
        <dbReference type="NCBIfam" id="TIGR03499"/>
    </source>
</evidence>
<keyword evidence="6" id="KW-0547">Nucleotide-binding</keyword>
<dbReference type="NCBIfam" id="TIGR03499">
    <property type="entry name" value="FlhF"/>
    <property type="match status" value="1"/>
</dbReference>